<reference evidence="1" key="1">
    <citation type="journal article" date="2021" name="G3 (Bethesda)">
        <title>Genome and transcriptome analysis of the beet armyworm Spodoptera exigua reveals targets for pest control. .</title>
        <authorList>
            <person name="Simon S."/>
            <person name="Breeschoten T."/>
            <person name="Jansen H.J."/>
            <person name="Dirks R.P."/>
            <person name="Schranz M.E."/>
            <person name="Ros V.I.D."/>
        </authorList>
    </citation>
    <scope>NUCLEOTIDE SEQUENCE</scope>
    <source>
        <strain evidence="1">TB_SE_WUR_2020</strain>
    </source>
</reference>
<evidence type="ECO:0000313" key="2">
    <source>
        <dbReference type="Proteomes" id="UP000814243"/>
    </source>
</evidence>
<comment type="caution">
    <text evidence="1">The sequence shown here is derived from an EMBL/GenBank/DDBJ whole genome shotgun (WGS) entry which is preliminary data.</text>
</comment>
<accession>A0A922M6V0</accession>
<dbReference type="Proteomes" id="UP000814243">
    <property type="component" value="Unassembled WGS sequence"/>
</dbReference>
<name>A0A922M6V0_SPOEX</name>
<dbReference type="AlphaFoldDB" id="A0A922M6V0"/>
<dbReference type="EMBL" id="JACEFF010000792">
    <property type="protein sequence ID" value="KAH9630984.1"/>
    <property type="molecule type" value="Genomic_DNA"/>
</dbReference>
<organism evidence="1 2">
    <name type="scientific">Spodoptera exigua</name>
    <name type="common">Beet armyworm</name>
    <name type="synonym">Noctua fulgens</name>
    <dbReference type="NCBI Taxonomy" id="7107"/>
    <lineage>
        <taxon>Eukaryota</taxon>
        <taxon>Metazoa</taxon>
        <taxon>Ecdysozoa</taxon>
        <taxon>Arthropoda</taxon>
        <taxon>Hexapoda</taxon>
        <taxon>Insecta</taxon>
        <taxon>Pterygota</taxon>
        <taxon>Neoptera</taxon>
        <taxon>Endopterygota</taxon>
        <taxon>Lepidoptera</taxon>
        <taxon>Glossata</taxon>
        <taxon>Ditrysia</taxon>
        <taxon>Noctuoidea</taxon>
        <taxon>Noctuidae</taxon>
        <taxon>Amphipyrinae</taxon>
        <taxon>Spodoptera</taxon>
    </lineage>
</organism>
<sequence length="119" mass="14052">MSTIANISKDTQINRLEGDKQNVVYQWWSDHQYYFKKFQEASHTAKPVEEVYDGYENECCQYESAFVQCVCGPIPRYCCDMVAYMHEPYYGPKKCFNCVASHYDPRPLPYFEPPRAYSI</sequence>
<evidence type="ECO:0000313" key="1">
    <source>
        <dbReference type="EMBL" id="KAH9630984.1"/>
    </source>
</evidence>
<protein>
    <submittedName>
        <fullName evidence="1">Uncharacterized protein</fullName>
    </submittedName>
</protein>
<gene>
    <name evidence="1" type="ORF">HF086_013523</name>
</gene>
<proteinExistence type="predicted"/>